<dbReference type="OrthoDB" id="9792788at2"/>
<dbReference type="Proteomes" id="UP000324170">
    <property type="component" value="Unassembled WGS sequence"/>
</dbReference>
<dbReference type="PANTHER" id="PTHR35335:SF1">
    <property type="entry name" value="UPF0716 PROTEIN FXSA"/>
    <property type="match status" value="1"/>
</dbReference>
<dbReference type="RefSeq" id="WP_045968542.1">
    <property type="nucleotide sequence ID" value="NZ_CAWMED010000001.1"/>
</dbReference>
<dbReference type="Proteomes" id="UP000032721">
    <property type="component" value="Chromosome"/>
</dbReference>
<feature type="transmembrane region" description="Helical" evidence="2">
    <location>
        <begin position="27"/>
        <end position="47"/>
    </location>
</feature>
<dbReference type="PANTHER" id="PTHR35335">
    <property type="entry name" value="UPF0716 PROTEIN FXSA"/>
    <property type="match status" value="1"/>
</dbReference>
<name>A0A068QN85_9GAMM</name>
<dbReference type="STRING" id="351671.XDD1_0645"/>
<evidence type="ECO:0000313" key="5">
    <source>
        <dbReference type="Proteomes" id="UP000032721"/>
    </source>
</evidence>
<proteinExistence type="predicted"/>
<sequence>MRWLPLILICLLVYIESVLFVRIASEVGVLLTLLLVILTSCLGVSLVRNQGIKNVMAMQQKLVAGESPAAEAVKSVSLVIAGFLLILPGFFTDFLGLLLLLPPVQKRLTAKLLPHIKLYRPNTFYGSGHHGGGHGQNGQTFEGEYERRQDDPAYTLDDQKSAEQKNHGEPDRQHPKK</sequence>
<protein>
    <submittedName>
        <fullName evidence="4">UPF0716 protein FxsA</fullName>
    </submittedName>
</protein>
<dbReference type="HOGENOM" id="CLU_085083_0_0_6"/>
<keyword evidence="2" id="KW-0472">Membrane</keyword>
<reference evidence="3 5" key="1">
    <citation type="submission" date="2013-07" db="EMBL/GenBank/DDBJ databases">
        <authorList>
            <person name="Genoscope - CEA"/>
        </authorList>
    </citation>
    <scope>NUCLEOTIDE SEQUENCE [LARGE SCALE GENOMIC DNA]</scope>
    <source>
        <strain evidence="3">FRM16</strain>
        <strain evidence="5">FRM16 / DSM 17909</strain>
    </source>
</reference>
<dbReference type="EMBL" id="FO704550">
    <property type="protein sequence ID" value="CDG16348.1"/>
    <property type="molecule type" value="Genomic_DNA"/>
</dbReference>
<dbReference type="InterPro" id="IPR007313">
    <property type="entry name" value="FxsA"/>
</dbReference>
<evidence type="ECO:0000256" key="2">
    <source>
        <dbReference type="SAM" id="Phobius"/>
    </source>
</evidence>
<keyword evidence="6" id="KW-1185">Reference proteome</keyword>
<feature type="transmembrane region" description="Helical" evidence="2">
    <location>
        <begin position="78"/>
        <end position="101"/>
    </location>
</feature>
<dbReference type="Pfam" id="PF04186">
    <property type="entry name" value="FxsA"/>
    <property type="match status" value="1"/>
</dbReference>
<evidence type="ECO:0000313" key="6">
    <source>
        <dbReference type="Proteomes" id="UP000324170"/>
    </source>
</evidence>
<dbReference type="KEGG" id="xdo:XDD1_0645"/>
<feature type="compositionally biased region" description="Basic and acidic residues" evidence="1">
    <location>
        <begin position="144"/>
        <end position="177"/>
    </location>
</feature>
<dbReference type="NCBIfam" id="NF008528">
    <property type="entry name" value="PRK11463.1-2"/>
    <property type="match status" value="1"/>
</dbReference>
<accession>A0A068QN85</accession>
<keyword evidence="2" id="KW-1133">Transmembrane helix</keyword>
<dbReference type="AlphaFoldDB" id="A0A068QN85"/>
<organism evidence="3 5">
    <name type="scientific">Xenorhabdus doucetiae</name>
    <dbReference type="NCBI Taxonomy" id="351671"/>
    <lineage>
        <taxon>Bacteria</taxon>
        <taxon>Pseudomonadati</taxon>
        <taxon>Pseudomonadota</taxon>
        <taxon>Gammaproteobacteria</taxon>
        <taxon>Enterobacterales</taxon>
        <taxon>Morganellaceae</taxon>
        <taxon>Xenorhabdus</taxon>
    </lineage>
</organism>
<evidence type="ECO:0000313" key="4">
    <source>
        <dbReference type="EMBL" id="TYP06288.1"/>
    </source>
</evidence>
<dbReference type="GO" id="GO:0016020">
    <property type="term" value="C:membrane"/>
    <property type="evidence" value="ECO:0007669"/>
    <property type="project" value="InterPro"/>
</dbReference>
<reference evidence="4 6" key="2">
    <citation type="submission" date="2019-07" db="EMBL/GenBank/DDBJ databases">
        <title>Genomic Encyclopedia of Type Strains, Phase I: the one thousand microbial genomes (KMG-I) project.</title>
        <authorList>
            <person name="Kyrpides N."/>
        </authorList>
    </citation>
    <scope>NUCLEOTIDE SEQUENCE [LARGE SCALE GENOMIC DNA]</scope>
    <source>
        <strain evidence="4 6">DSM 17909</strain>
    </source>
</reference>
<feature type="region of interest" description="Disordered" evidence="1">
    <location>
        <begin position="127"/>
        <end position="177"/>
    </location>
</feature>
<keyword evidence="2" id="KW-0812">Transmembrane</keyword>
<evidence type="ECO:0000313" key="3">
    <source>
        <dbReference type="EMBL" id="CDG16348.1"/>
    </source>
</evidence>
<gene>
    <name evidence="4" type="ORF">LY16_01922</name>
    <name evidence="3" type="ORF">XDD1_0645</name>
</gene>
<evidence type="ECO:0000256" key="1">
    <source>
        <dbReference type="SAM" id="MobiDB-lite"/>
    </source>
</evidence>
<dbReference type="EMBL" id="VNHN01000027">
    <property type="protein sequence ID" value="TYP06288.1"/>
    <property type="molecule type" value="Genomic_DNA"/>
</dbReference>